<dbReference type="GeneID" id="39989895"/>
<comment type="caution">
    <text evidence="1">The sequence shown here is derived from an EMBL/GenBank/DDBJ whole genome shotgun (WGS) entry which is preliminary data.</text>
</comment>
<organism evidence="1 2">
    <name type="scientific">Trypanosoma theileri</name>
    <dbReference type="NCBI Taxonomy" id="67003"/>
    <lineage>
        <taxon>Eukaryota</taxon>
        <taxon>Discoba</taxon>
        <taxon>Euglenozoa</taxon>
        <taxon>Kinetoplastea</taxon>
        <taxon>Metakinetoplastina</taxon>
        <taxon>Trypanosomatida</taxon>
        <taxon>Trypanosomatidae</taxon>
        <taxon>Trypanosoma</taxon>
    </lineage>
</organism>
<accession>A0A1X0NK17</accession>
<gene>
    <name evidence="1" type="ORF">TM35_000441060</name>
</gene>
<evidence type="ECO:0000313" key="1">
    <source>
        <dbReference type="EMBL" id="ORC84450.1"/>
    </source>
</evidence>
<dbReference type="Proteomes" id="UP000192257">
    <property type="component" value="Unassembled WGS sequence"/>
</dbReference>
<dbReference type="AlphaFoldDB" id="A0A1X0NK17"/>
<dbReference type="VEuPathDB" id="TriTrypDB:TM35_000441060"/>
<dbReference type="RefSeq" id="XP_028878516.1">
    <property type="nucleotide sequence ID" value="XM_029030115.1"/>
</dbReference>
<reference evidence="1 2" key="1">
    <citation type="submission" date="2017-03" db="EMBL/GenBank/DDBJ databases">
        <title>An alternative strategy for trypanosome survival in the mammalian bloodstream revealed through genome and transcriptome analysis of the ubiquitous bovine parasite Trypanosoma (Megatrypanum) theileri.</title>
        <authorList>
            <person name="Kelly S."/>
            <person name="Ivens A."/>
            <person name="Mott A."/>
            <person name="O'Neill E."/>
            <person name="Emms D."/>
            <person name="Macleod O."/>
            <person name="Voorheis P."/>
            <person name="Matthews J."/>
            <person name="Matthews K."/>
            <person name="Carrington M."/>
        </authorList>
    </citation>
    <scope>NUCLEOTIDE SEQUENCE [LARGE SCALE GENOMIC DNA]</scope>
    <source>
        <strain evidence="1">Edinburgh</strain>
    </source>
</reference>
<evidence type="ECO:0000313" key="2">
    <source>
        <dbReference type="Proteomes" id="UP000192257"/>
    </source>
</evidence>
<proteinExistence type="predicted"/>
<dbReference type="EMBL" id="NBCO01000044">
    <property type="protein sequence ID" value="ORC84450.1"/>
    <property type="molecule type" value="Genomic_DNA"/>
</dbReference>
<name>A0A1X0NK17_9TRYP</name>
<protein>
    <submittedName>
        <fullName evidence="1">Uncharacterized protein</fullName>
    </submittedName>
</protein>
<sequence length="173" mass="19363">MRGGWVGGSRGCFTSNGVGDSGELYVFYFTSRHEGNGEEASLRSTSPTHLRGAMAMQAHLLLGHMPQHSEEANNHVLFIKTNSTMVVLKALSCCHGRLEKKMEKRIYCIFPHKNTSPHKNIFFHKCFDYWDPPSRTHAMASAQPHELIRHPAIVTTLALNIATMVVSRWVSTA</sequence>
<keyword evidence="2" id="KW-1185">Reference proteome</keyword>